<dbReference type="Gene3D" id="1.10.357.10">
    <property type="entry name" value="Tetracycline Repressor, domain 2"/>
    <property type="match status" value="1"/>
</dbReference>
<dbReference type="Proteomes" id="UP001596087">
    <property type="component" value="Unassembled WGS sequence"/>
</dbReference>
<dbReference type="Gene3D" id="1.10.10.60">
    <property type="entry name" value="Homeodomain-like"/>
    <property type="match status" value="1"/>
</dbReference>
<evidence type="ECO:0000256" key="2">
    <source>
        <dbReference type="ARBA" id="ARBA00023125"/>
    </source>
</evidence>
<name>A0ABW0BFR5_9ACTN</name>
<keyword evidence="2 4" id="KW-0238">DNA-binding</keyword>
<evidence type="ECO:0000256" key="4">
    <source>
        <dbReference type="PROSITE-ProRule" id="PRU00335"/>
    </source>
</evidence>
<feature type="DNA-binding region" description="H-T-H motif" evidence="4">
    <location>
        <begin position="32"/>
        <end position="51"/>
    </location>
</feature>
<gene>
    <name evidence="6" type="ORF">ACFPGP_05655</name>
</gene>
<evidence type="ECO:0000313" key="7">
    <source>
        <dbReference type="Proteomes" id="UP001596087"/>
    </source>
</evidence>
<dbReference type="SUPFAM" id="SSF46689">
    <property type="entry name" value="Homeodomain-like"/>
    <property type="match status" value="1"/>
</dbReference>
<keyword evidence="7" id="KW-1185">Reference proteome</keyword>
<proteinExistence type="predicted"/>
<dbReference type="InterPro" id="IPR050109">
    <property type="entry name" value="HTH-type_TetR-like_transc_reg"/>
</dbReference>
<dbReference type="PRINTS" id="PR00455">
    <property type="entry name" value="HTHTETR"/>
</dbReference>
<protein>
    <submittedName>
        <fullName evidence="6">TetR/AcrR family transcriptional regulator</fullName>
    </submittedName>
</protein>
<organism evidence="6 7">
    <name type="scientific">Nocardioides taihuensis</name>
    <dbReference type="NCBI Taxonomy" id="1835606"/>
    <lineage>
        <taxon>Bacteria</taxon>
        <taxon>Bacillati</taxon>
        <taxon>Actinomycetota</taxon>
        <taxon>Actinomycetes</taxon>
        <taxon>Propionibacteriales</taxon>
        <taxon>Nocardioidaceae</taxon>
        <taxon>Nocardioides</taxon>
    </lineage>
</organism>
<sequence length="203" mass="22139">MGLREVNAARTRELILDAALRLFLERGYDATRMEEVAEAAGVGTSTLYRYFPTKDLLVLEPLALRGQMATELRGRPAGEPLDVALGHAVVALLATPRAGVERLRQLTTVVEGAETLQVRLMEEFRRERAGLEAAVAQRLGRPPDDLYCVATARLATLVLELVSDRLGSLPDDPAAAEQQLLALTREVMAGLQAEPPVLPRYEG</sequence>
<dbReference type="InterPro" id="IPR009057">
    <property type="entry name" value="Homeodomain-like_sf"/>
</dbReference>
<dbReference type="InterPro" id="IPR001647">
    <property type="entry name" value="HTH_TetR"/>
</dbReference>
<evidence type="ECO:0000256" key="1">
    <source>
        <dbReference type="ARBA" id="ARBA00023015"/>
    </source>
</evidence>
<reference evidence="7" key="1">
    <citation type="journal article" date="2019" name="Int. J. Syst. Evol. Microbiol.">
        <title>The Global Catalogue of Microorganisms (GCM) 10K type strain sequencing project: providing services to taxonomists for standard genome sequencing and annotation.</title>
        <authorList>
            <consortium name="The Broad Institute Genomics Platform"/>
            <consortium name="The Broad Institute Genome Sequencing Center for Infectious Disease"/>
            <person name="Wu L."/>
            <person name="Ma J."/>
        </authorList>
    </citation>
    <scope>NUCLEOTIDE SEQUENCE [LARGE SCALE GENOMIC DNA]</scope>
    <source>
        <strain evidence="7">DFY41</strain>
    </source>
</reference>
<feature type="domain" description="HTH tetR-type" evidence="5">
    <location>
        <begin position="9"/>
        <end position="69"/>
    </location>
</feature>
<evidence type="ECO:0000259" key="5">
    <source>
        <dbReference type="PROSITE" id="PS50977"/>
    </source>
</evidence>
<dbReference type="EMBL" id="JBHSKD010000004">
    <property type="protein sequence ID" value="MFC5176149.1"/>
    <property type="molecule type" value="Genomic_DNA"/>
</dbReference>
<dbReference type="PANTHER" id="PTHR30055:SF234">
    <property type="entry name" value="HTH-TYPE TRANSCRIPTIONAL REGULATOR BETI"/>
    <property type="match status" value="1"/>
</dbReference>
<dbReference type="Pfam" id="PF17754">
    <property type="entry name" value="TetR_C_14"/>
    <property type="match status" value="1"/>
</dbReference>
<dbReference type="InterPro" id="IPR041347">
    <property type="entry name" value="MftR_C"/>
</dbReference>
<keyword evidence="3" id="KW-0804">Transcription</keyword>
<dbReference type="PANTHER" id="PTHR30055">
    <property type="entry name" value="HTH-TYPE TRANSCRIPTIONAL REGULATOR RUTR"/>
    <property type="match status" value="1"/>
</dbReference>
<dbReference type="RefSeq" id="WP_378588028.1">
    <property type="nucleotide sequence ID" value="NZ_JBHSKD010000004.1"/>
</dbReference>
<evidence type="ECO:0000313" key="6">
    <source>
        <dbReference type="EMBL" id="MFC5176149.1"/>
    </source>
</evidence>
<comment type="caution">
    <text evidence="6">The sequence shown here is derived from an EMBL/GenBank/DDBJ whole genome shotgun (WGS) entry which is preliminary data.</text>
</comment>
<dbReference type="PROSITE" id="PS50977">
    <property type="entry name" value="HTH_TETR_2"/>
    <property type="match status" value="1"/>
</dbReference>
<evidence type="ECO:0000256" key="3">
    <source>
        <dbReference type="ARBA" id="ARBA00023163"/>
    </source>
</evidence>
<keyword evidence="1" id="KW-0805">Transcription regulation</keyword>
<accession>A0ABW0BFR5</accession>
<dbReference type="Pfam" id="PF00440">
    <property type="entry name" value="TetR_N"/>
    <property type="match status" value="1"/>
</dbReference>